<organism evidence="1 2">
    <name type="scientific">Stegodyphus mimosarum</name>
    <name type="common">African social velvet spider</name>
    <dbReference type="NCBI Taxonomy" id="407821"/>
    <lineage>
        <taxon>Eukaryota</taxon>
        <taxon>Metazoa</taxon>
        <taxon>Ecdysozoa</taxon>
        <taxon>Arthropoda</taxon>
        <taxon>Chelicerata</taxon>
        <taxon>Arachnida</taxon>
        <taxon>Araneae</taxon>
        <taxon>Araneomorphae</taxon>
        <taxon>Entelegynae</taxon>
        <taxon>Eresoidea</taxon>
        <taxon>Eresidae</taxon>
        <taxon>Stegodyphus</taxon>
    </lineage>
</organism>
<dbReference type="OrthoDB" id="6426746at2759"/>
<sequence>MERLPLNVQGVPMVRMPDTVRELFQQLIRRTTTDLGPSDLIRFCIQADGLDKPISTSLMSVSSFTVEKILAAVMKVLQSKDKIELDVGFTVDVITIKRPVGAGRNRKVINISVDRLSKSSILAIPYDDEGLCCAKAIVYALAHLNKDTRAINALRDRRNPTLMNRTRELHLDANVPLGPCTFTEIAIFKEHLDTQIAVFSSDNLNRVSQFFISRYFCF</sequence>
<dbReference type="Proteomes" id="UP000054359">
    <property type="component" value="Unassembled WGS sequence"/>
</dbReference>
<evidence type="ECO:0000313" key="2">
    <source>
        <dbReference type="Proteomes" id="UP000054359"/>
    </source>
</evidence>
<dbReference type="OMA" id="PCTFTEI"/>
<protein>
    <submittedName>
        <fullName evidence="1">Uncharacterized protein</fullName>
    </submittedName>
</protein>
<gene>
    <name evidence="1" type="ORF">X975_07314</name>
</gene>
<name>A0A087T0P0_STEMI</name>
<feature type="non-terminal residue" evidence="1">
    <location>
        <position position="218"/>
    </location>
</feature>
<dbReference type="AlphaFoldDB" id="A0A087T0P0"/>
<reference evidence="1 2" key="1">
    <citation type="submission" date="2013-11" db="EMBL/GenBank/DDBJ databases">
        <title>Genome sequencing of Stegodyphus mimosarum.</title>
        <authorList>
            <person name="Bechsgaard J."/>
        </authorList>
    </citation>
    <scope>NUCLEOTIDE SEQUENCE [LARGE SCALE GENOMIC DNA]</scope>
</reference>
<evidence type="ECO:0000313" key="1">
    <source>
        <dbReference type="EMBL" id="KFM58679.1"/>
    </source>
</evidence>
<dbReference type="EMBL" id="KK112841">
    <property type="protein sequence ID" value="KFM58679.1"/>
    <property type="molecule type" value="Genomic_DNA"/>
</dbReference>
<proteinExistence type="predicted"/>
<accession>A0A087T0P0</accession>
<keyword evidence="2" id="KW-1185">Reference proteome</keyword>